<feature type="compositionally biased region" description="Basic and acidic residues" evidence="1">
    <location>
        <begin position="608"/>
        <end position="628"/>
    </location>
</feature>
<name>A0A2S5B4R2_9BASI</name>
<accession>A0A2S5B4R2</accession>
<comment type="caution">
    <text evidence="3">The sequence shown here is derived from an EMBL/GenBank/DDBJ whole genome shotgun (WGS) entry which is preliminary data.</text>
</comment>
<feature type="region of interest" description="Disordered" evidence="1">
    <location>
        <begin position="47"/>
        <end position="83"/>
    </location>
</feature>
<feature type="compositionally biased region" description="Basic residues" evidence="1">
    <location>
        <begin position="461"/>
        <end position="473"/>
    </location>
</feature>
<feature type="region of interest" description="Disordered" evidence="1">
    <location>
        <begin position="102"/>
        <end position="198"/>
    </location>
</feature>
<evidence type="ECO:0000256" key="1">
    <source>
        <dbReference type="SAM" id="MobiDB-lite"/>
    </source>
</evidence>
<proteinExistence type="predicted"/>
<dbReference type="STRING" id="741276.A0A2S5B4R2"/>
<feature type="compositionally biased region" description="Polar residues" evidence="1">
    <location>
        <begin position="546"/>
        <end position="558"/>
    </location>
</feature>
<dbReference type="EMBL" id="PJQD01000072">
    <property type="protein sequence ID" value="POY71725.1"/>
    <property type="molecule type" value="Genomic_DNA"/>
</dbReference>
<evidence type="ECO:0000259" key="2">
    <source>
        <dbReference type="PROSITE" id="PS51840"/>
    </source>
</evidence>
<feature type="compositionally biased region" description="Polar residues" evidence="1">
    <location>
        <begin position="399"/>
        <end position="411"/>
    </location>
</feature>
<feature type="compositionally biased region" description="Basic and acidic residues" evidence="1">
    <location>
        <begin position="581"/>
        <end position="593"/>
    </location>
</feature>
<sequence>MHKFADALGLHKSATFNATVTIHELTQVPLLHGKFRIKWKFKGATSSSHAGAEISPATGSDNPSDDVPSSSSSQHHAHHHFRFGQGRASRWLYPKSALSNSVSANGISSSASSSTVKSSAGRHRSPSGRSQDRSSSSEEDDDDNEYHDPETAPNSPPLSSGSGGQGLSPVSPLSGGGDAGRTPNPNRTPGPSYANAFGSSLGERNVEALYAPSGASPEGATGPEHPGMRRRGLSEASAATSPVSPLPTPKTSAPGPEPRGKTAAVGLRAHTATFNREIACPVSISLRHAAGDPKSYHLQPSPLRLTVRQQHMGDEHKLEEEKLGEVVLDLSQFVPRHGRRTEQGKPRRYLLQGCKSNTVLRISVKMEWLDGAHDYVVPQLKSGQILSSPHSGLKGLASLHSSPANRSTSSLVAKGSQNNSSSARLSTSSASQAMSRTNSASSQLSSQSVTRSTPSPERARQTRSRRPKGKGWHPPHSALTSATIPMITGTCGTGHTSDQRTAEEIIEMLFNRPASAMGGRGSWRDPKLANDERLGEAFQYRPTVAREQSAQTEASATSRGGRFSRARKAWSIRSGKSGKATPKEPAEFDRDAPEVPTAASYAQVEAPVEQRRQKERESLLKDRTHDFSTRPYAHRQGSTDSAASLGAQSFKRGNGGTDPWPPVATAKPKIAVRTAAPLHRSESSSTETEQNHVGIRLGPPISDTLRRPSLPSSASSRPVSIRWDDQDEEREIRRRPSAASLSTTGRPKSILGLGLDNESITKRTPASGLSSDVAPPLAFITPPSPAGTAGGA</sequence>
<dbReference type="PROSITE" id="PS51840">
    <property type="entry name" value="C2_NT"/>
    <property type="match status" value="1"/>
</dbReference>
<evidence type="ECO:0000313" key="3">
    <source>
        <dbReference type="EMBL" id="POY71725.1"/>
    </source>
</evidence>
<evidence type="ECO:0000313" key="4">
    <source>
        <dbReference type="Proteomes" id="UP000237144"/>
    </source>
</evidence>
<feature type="region of interest" description="Disordered" evidence="1">
    <location>
        <begin position="544"/>
        <end position="792"/>
    </location>
</feature>
<reference evidence="3 4" key="1">
    <citation type="journal article" date="2018" name="Front. Microbiol.">
        <title>Prospects for Fungal Bioremediation of Acidic Radioactive Waste Sites: Characterization and Genome Sequence of Rhodotorula taiwanensis MD1149.</title>
        <authorList>
            <person name="Tkavc R."/>
            <person name="Matrosova V.Y."/>
            <person name="Grichenko O.E."/>
            <person name="Gostincar C."/>
            <person name="Volpe R.P."/>
            <person name="Klimenkova P."/>
            <person name="Gaidamakova E.K."/>
            <person name="Zhou C.E."/>
            <person name="Stewart B.J."/>
            <person name="Lyman M.G."/>
            <person name="Malfatti S.A."/>
            <person name="Rubinfeld B."/>
            <person name="Courtot M."/>
            <person name="Singh J."/>
            <person name="Dalgard C.L."/>
            <person name="Hamilton T."/>
            <person name="Frey K.G."/>
            <person name="Gunde-Cimerman N."/>
            <person name="Dugan L."/>
            <person name="Daly M.J."/>
        </authorList>
    </citation>
    <scope>NUCLEOTIDE SEQUENCE [LARGE SCALE GENOMIC DNA]</scope>
    <source>
        <strain evidence="3 4">MD1149</strain>
    </source>
</reference>
<keyword evidence="4" id="KW-1185">Reference proteome</keyword>
<protein>
    <recommendedName>
        <fullName evidence="2">C2 NT-type domain-containing protein</fullName>
    </recommendedName>
</protein>
<dbReference type="OrthoDB" id="3365224at2759"/>
<dbReference type="PANTHER" id="PTHR21456:SF1">
    <property type="entry name" value="C2 NT-TYPE DOMAIN-CONTAINING PROTEIN"/>
    <property type="match status" value="1"/>
</dbReference>
<organism evidence="3 4">
    <name type="scientific">Rhodotorula taiwanensis</name>
    <dbReference type="NCBI Taxonomy" id="741276"/>
    <lineage>
        <taxon>Eukaryota</taxon>
        <taxon>Fungi</taxon>
        <taxon>Dikarya</taxon>
        <taxon>Basidiomycota</taxon>
        <taxon>Pucciniomycotina</taxon>
        <taxon>Microbotryomycetes</taxon>
        <taxon>Sporidiobolales</taxon>
        <taxon>Sporidiobolaceae</taxon>
        <taxon>Rhodotorula</taxon>
    </lineage>
</organism>
<dbReference type="Pfam" id="PF10358">
    <property type="entry name" value="NT-C2"/>
    <property type="match status" value="1"/>
</dbReference>
<dbReference type="PANTHER" id="PTHR21456">
    <property type="entry name" value="FAMILY WITH SEQUENCE SIMILARITY 102"/>
    <property type="match status" value="1"/>
</dbReference>
<dbReference type="InterPro" id="IPR039931">
    <property type="entry name" value="EEIG1/2-like"/>
</dbReference>
<dbReference type="InterPro" id="IPR019448">
    <property type="entry name" value="NT-C2"/>
</dbReference>
<feature type="region of interest" description="Disordered" evidence="1">
    <location>
        <begin position="396"/>
        <end position="497"/>
    </location>
</feature>
<feature type="region of interest" description="Disordered" evidence="1">
    <location>
        <begin position="212"/>
        <end position="262"/>
    </location>
</feature>
<gene>
    <name evidence="3" type="ORF">BMF94_5086</name>
</gene>
<feature type="domain" description="C2 NT-type" evidence="2">
    <location>
        <begin position="6"/>
        <end position="368"/>
    </location>
</feature>
<dbReference type="AlphaFoldDB" id="A0A2S5B4R2"/>
<feature type="compositionally biased region" description="Low complexity" evidence="1">
    <location>
        <begin position="416"/>
        <end position="453"/>
    </location>
</feature>
<feature type="compositionally biased region" description="Low complexity" evidence="1">
    <location>
        <begin position="707"/>
        <end position="720"/>
    </location>
</feature>
<dbReference type="Proteomes" id="UP000237144">
    <property type="component" value="Unassembled WGS sequence"/>
</dbReference>
<feature type="compositionally biased region" description="Low complexity" evidence="1">
    <location>
        <begin position="102"/>
        <end position="119"/>
    </location>
</feature>